<dbReference type="WBParaSite" id="JU765_v2.g17127.t1">
    <property type="protein sequence ID" value="JU765_v2.g17127.t1"/>
    <property type="gene ID" value="JU765_v2.g17127"/>
</dbReference>
<evidence type="ECO:0000313" key="2">
    <source>
        <dbReference type="WBParaSite" id="JU765_v2.g17127.t1"/>
    </source>
</evidence>
<name>A0AC34QKJ7_9BILA</name>
<reference evidence="2" key="1">
    <citation type="submission" date="2022-11" db="UniProtKB">
        <authorList>
            <consortium name="WormBaseParasite"/>
        </authorList>
    </citation>
    <scope>IDENTIFICATION</scope>
</reference>
<accession>A0AC34QKJ7</accession>
<organism evidence="1 2">
    <name type="scientific">Panagrolaimus sp. JU765</name>
    <dbReference type="NCBI Taxonomy" id="591449"/>
    <lineage>
        <taxon>Eukaryota</taxon>
        <taxon>Metazoa</taxon>
        <taxon>Ecdysozoa</taxon>
        <taxon>Nematoda</taxon>
        <taxon>Chromadorea</taxon>
        <taxon>Rhabditida</taxon>
        <taxon>Tylenchina</taxon>
        <taxon>Panagrolaimomorpha</taxon>
        <taxon>Panagrolaimoidea</taxon>
        <taxon>Panagrolaimidae</taxon>
        <taxon>Panagrolaimus</taxon>
    </lineage>
</organism>
<dbReference type="Proteomes" id="UP000887576">
    <property type="component" value="Unplaced"/>
</dbReference>
<evidence type="ECO:0000313" key="1">
    <source>
        <dbReference type="Proteomes" id="UP000887576"/>
    </source>
</evidence>
<sequence>MFFKKSLQLSRQFCIRNNRQICTKTTKPIIETPAYSLQYGTLKVVLALSSSIYFGSFLAKTGATALEENEIFVHFDEDDDD</sequence>
<protein>
    <submittedName>
        <fullName evidence="2">Essential MCU regulator, mitochondrial</fullName>
    </submittedName>
</protein>
<proteinExistence type="predicted"/>